<dbReference type="RefSeq" id="WP_094545405.1">
    <property type="nucleotide sequence ID" value="NZ_MQWB01000001.1"/>
</dbReference>
<reference evidence="1" key="1">
    <citation type="submission" date="2016-11" db="EMBL/GenBank/DDBJ databases">
        <title>Study of marine rhodopsin-containing bacteria.</title>
        <authorList>
            <person name="Yoshizawa S."/>
            <person name="Kumagai Y."/>
            <person name="Kogure K."/>
        </authorList>
    </citation>
    <scope>NUCLEOTIDE SEQUENCE [LARGE SCALE GENOMIC DNA]</scope>
    <source>
        <strain evidence="1">SG-29</strain>
    </source>
</reference>
<keyword evidence="2" id="KW-1185">Reference proteome</keyword>
<accession>A0A259TVL9</accession>
<sequence>MTAPFHVTVACGPPEGVPDLAAEVALVRAGLLYGDRVALVSPGASLLRRLLADAALASTPRQRLDLLASLADDLGLGAAPLAMRERLGEPDVAATVRHLWRAFRGRLDRAAQSSGLDELAVAERAGALEIVDLAGAELPADLAACTSDHYAARVTDAVASGVTYPLLDGATGEALRQRLDLSPGRAHQARHIALAAQLVERLPLFDLATVAETLDVRADLHAPLARFRGAVLEFSEAIARGAPRRDPWDADFARDAEQVYRRDVAPAVEDIRDAIQSTGYLRALVSRYADRPALLAPLAAPALALAVAGPDALTHAVGLAIGGLSVAANAAQARYDAGDRAREAEAHRLFFYVAAGDRFARG</sequence>
<dbReference type="InParanoid" id="A0A259TVL9"/>
<proteinExistence type="predicted"/>
<evidence type="ECO:0000313" key="2">
    <source>
        <dbReference type="Proteomes" id="UP000216446"/>
    </source>
</evidence>
<evidence type="ECO:0000313" key="1">
    <source>
        <dbReference type="EMBL" id="OZC01783.1"/>
    </source>
</evidence>
<dbReference type="EMBL" id="MQWB01000001">
    <property type="protein sequence ID" value="OZC01783.1"/>
    <property type="molecule type" value="Genomic_DNA"/>
</dbReference>
<dbReference type="Proteomes" id="UP000216446">
    <property type="component" value="Unassembled WGS sequence"/>
</dbReference>
<comment type="caution">
    <text evidence="1">The sequence shown here is derived from an EMBL/GenBank/DDBJ whole genome shotgun (WGS) entry which is preliminary data.</text>
</comment>
<name>A0A259TVL9_9BACT</name>
<gene>
    <name evidence="1" type="ORF">BSZ36_01540</name>
</gene>
<organism evidence="1 2">
    <name type="scientific">Rubricoccus marinus</name>
    <dbReference type="NCBI Taxonomy" id="716817"/>
    <lineage>
        <taxon>Bacteria</taxon>
        <taxon>Pseudomonadati</taxon>
        <taxon>Rhodothermota</taxon>
        <taxon>Rhodothermia</taxon>
        <taxon>Rhodothermales</taxon>
        <taxon>Rubricoccaceae</taxon>
        <taxon>Rubricoccus</taxon>
    </lineage>
</organism>
<dbReference type="AlphaFoldDB" id="A0A259TVL9"/>
<dbReference type="OrthoDB" id="1853063at2"/>
<protein>
    <submittedName>
        <fullName evidence="1">Uncharacterized protein</fullName>
    </submittedName>
</protein>